<accession>A0ABV9QEW2</accession>
<feature type="compositionally biased region" description="Polar residues" evidence="3">
    <location>
        <begin position="107"/>
        <end position="117"/>
    </location>
</feature>
<proteinExistence type="inferred from homology"/>
<dbReference type="Gene3D" id="1.10.287.950">
    <property type="entry name" value="Methyl-accepting chemotaxis protein"/>
    <property type="match status" value="1"/>
</dbReference>
<gene>
    <name evidence="4" type="ORF">ACFO6X_09850</name>
</gene>
<feature type="compositionally biased region" description="Polar residues" evidence="3">
    <location>
        <begin position="8"/>
        <end position="32"/>
    </location>
</feature>
<comment type="similarity">
    <text evidence="2">Belongs to the methyl-accepting chemotaxis (MCP) protein family.</text>
</comment>
<feature type="region of interest" description="Disordered" evidence="3">
    <location>
        <begin position="1"/>
        <end position="49"/>
    </location>
</feature>
<name>A0ABV9QEW2_9BURK</name>
<keyword evidence="5" id="KW-1185">Reference proteome</keyword>
<organism evidence="4 5">
    <name type="scientific">Giesbergeria sinuosa</name>
    <dbReference type="NCBI Taxonomy" id="80883"/>
    <lineage>
        <taxon>Bacteria</taxon>
        <taxon>Pseudomonadati</taxon>
        <taxon>Pseudomonadota</taxon>
        <taxon>Betaproteobacteria</taxon>
        <taxon>Burkholderiales</taxon>
        <taxon>Comamonadaceae</taxon>
        <taxon>Giesbergeria</taxon>
    </lineage>
</organism>
<feature type="non-terminal residue" evidence="4">
    <location>
        <position position="1"/>
    </location>
</feature>
<feature type="region of interest" description="Disordered" evidence="3">
    <location>
        <begin position="68"/>
        <end position="130"/>
    </location>
</feature>
<dbReference type="PANTHER" id="PTHR43531">
    <property type="entry name" value="PROTEIN ICFG"/>
    <property type="match status" value="1"/>
</dbReference>
<dbReference type="PANTHER" id="PTHR43531:SF11">
    <property type="entry name" value="METHYL-ACCEPTING CHEMOTAXIS PROTEIN 3"/>
    <property type="match status" value="1"/>
</dbReference>
<evidence type="ECO:0000256" key="3">
    <source>
        <dbReference type="SAM" id="MobiDB-lite"/>
    </source>
</evidence>
<evidence type="ECO:0000256" key="1">
    <source>
        <dbReference type="ARBA" id="ARBA00022500"/>
    </source>
</evidence>
<keyword evidence="1" id="KW-0145">Chemotaxis</keyword>
<evidence type="ECO:0000313" key="4">
    <source>
        <dbReference type="EMBL" id="MFC4789279.1"/>
    </source>
</evidence>
<comment type="caution">
    <text evidence="4">The sequence shown here is derived from an EMBL/GenBank/DDBJ whole genome shotgun (WGS) entry which is preliminary data.</text>
</comment>
<protein>
    <submittedName>
        <fullName evidence="4">Methyl-accepting chemotaxis protein</fullName>
    </submittedName>
</protein>
<dbReference type="Proteomes" id="UP001596001">
    <property type="component" value="Unassembled WGS sequence"/>
</dbReference>
<sequence>VQEITAASEEQSSGAGQINSAISQLSQTTQQNASSSEELAATAEEMSGQVEQLQQTMAFFKIQGGGHLAHKPVSHASHTVSAGAAHSKTSGRKPGNAVPAKAFMESAGSTAPGTLDTSDTEIDESKFTKF</sequence>
<evidence type="ECO:0000256" key="2">
    <source>
        <dbReference type="ARBA" id="ARBA00029447"/>
    </source>
</evidence>
<dbReference type="InterPro" id="IPR051310">
    <property type="entry name" value="MCP_chemotaxis"/>
</dbReference>
<dbReference type="SUPFAM" id="SSF58104">
    <property type="entry name" value="Methyl-accepting chemotaxis protein (MCP) signaling domain"/>
    <property type="match status" value="1"/>
</dbReference>
<evidence type="ECO:0000313" key="5">
    <source>
        <dbReference type="Proteomes" id="UP001596001"/>
    </source>
</evidence>
<dbReference type="EMBL" id="JBHSHJ010000006">
    <property type="protein sequence ID" value="MFC4789279.1"/>
    <property type="molecule type" value="Genomic_DNA"/>
</dbReference>
<reference evidence="5" key="1">
    <citation type="journal article" date="2019" name="Int. J. Syst. Evol. Microbiol.">
        <title>The Global Catalogue of Microorganisms (GCM) 10K type strain sequencing project: providing services to taxonomists for standard genome sequencing and annotation.</title>
        <authorList>
            <consortium name="The Broad Institute Genomics Platform"/>
            <consortium name="The Broad Institute Genome Sequencing Center for Infectious Disease"/>
            <person name="Wu L."/>
            <person name="Ma J."/>
        </authorList>
    </citation>
    <scope>NUCLEOTIDE SEQUENCE [LARGE SCALE GENOMIC DNA]</scope>
    <source>
        <strain evidence="5">CCUG 49452</strain>
    </source>
</reference>
<feature type="compositionally biased region" description="Low complexity" evidence="3">
    <location>
        <begin position="33"/>
        <end position="47"/>
    </location>
</feature>